<dbReference type="EMBL" id="BAABFL010000399">
    <property type="protein sequence ID" value="GAA4650485.1"/>
    <property type="molecule type" value="Genomic_DNA"/>
</dbReference>
<proteinExistence type="predicted"/>
<keyword evidence="1" id="KW-0732">Signal</keyword>
<protein>
    <submittedName>
        <fullName evidence="2">Uncharacterized protein</fullName>
    </submittedName>
</protein>
<evidence type="ECO:0000313" key="2">
    <source>
        <dbReference type="EMBL" id="GAA4650485.1"/>
    </source>
</evidence>
<gene>
    <name evidence="2" type="ORF">GCM10023116_27680</name>
</gene>
<accession>A0ABP8V5C7</accession>
<organism evidence="2 3">
    <name type="scientific">Kistimonas scapharcae</name>
    <dbReference type="NCBI Taxonomy" id="1036133"/>
    <lineage>
        <taxon>Bacteria</taxon>
        <taxon>Pseudomonadati</taxon>
        <taxon>Pseudomonadota</taxon>
        <taxon>Gammaproteobacteria</taxon>
        <taxon>Oceanospirillales</taxon>
        <taxon>Endozoicomonadaceae</taxon>
        <taxon>Kistimonas</taxon>
    </lineage>
</organism>
<dbReference type="Proteomes" id="UP001500604">
    <property type="component" value="Unassembled WGS sequence"/>
</dbReference>
<evidence type="ECO:0000256" key="1">
    <source>
        <dbReference type="SAM" id="SignalP"/>
    </source>
</evidence>
<evidence type="ECO:0000313" key="3">
    <source>
        <dbReference type="Proteomes" id="UP001500604"/>
    </source>
</evidence>
<dbReference type="RefSeq" id="WP_345196673.1">
    <property type="nucleotide sequence ID" value="NZ_BAABFL010000399.1"/>
</dbReference>
<sequence>MKIQAAIVAVIAAASLNVSALEIGRGMNVSPMHDMIEIFVSAEREKYGDVKAECTLFDKYGDPIDTVKTNFTQNRMPLYFNGQYWRVESVSCKLARQAAL</sequence>
<name>A0ABP8V5C7_9GAMM</name>
<comment type="caution">
    <text evidence="2">The sequence shown here is derived from an EMBL/GenBank/DDBJ whole genome shotgun (WGS) entry which is preliminary data.</text>
</comment>
<feature type="signal peptide" evidence="1">
    <location>
        <begin position="1"/>
        <end position="20"/>
    </location>
</feature>
<keyword evidence="3" id="KW-1185">Reference proteome</keyword>
<reference evidence="3" key="1">
    <citation type="journal article" date="2019" name="Int. J. Syst. Evol. Microbiol.">
        <title>The Global Catalogue of Microorganisms (GCM) 10K type strain sequencing project: providing services to taxonomists for standard genome sequencing and annotation.</title>
        <authorList>
            <consortium name="The Broad Institute Genomics Platform"/>
            <consortium name="The Broad Institute Genome Sequencing Center for Infectious Disease"/>
            <person name="Wu L."/>
            <person name="Ma J."/>
        </authorList>
    </citation>
    <scope>NUCLEOTIDE SEQUENCE [LARGE SCALE GENOMIC DNA]</scope>
    <source>
        <strain evidence="3">JCM 17805</strain>
    </source>
</reference>
<feature type="chain" id="PRO_5045077877" evidence="1">
    <location>
        <begin position="21"/>
        <end position="100"/>
    </location>
</feature>